<reference evidence="2" key="1">
    <citation type="submission" date="2023-12" db="EMBL/GenBank/DDBJ databases">
        <authorList>
            <person name="Brown T."/>
        </authorList>
    </citation>
    <scope>NUCLEOTIDE SEQUENCE</scope>
</reference>
<evidence type="ECO:0000313" key="3">
    <source>
        <dbReference type="Proteomes" id="UP001314169"/>
    </source>
</evidence>
<dbReference type="Proteomes" id="UP001314169">
    <property type="component" value="Chromosome 4"/>
</dbReference>
<gene>
    <name evidence="2" type="ORF">MPIPNATIZW_LOCUS12378</name>
</gene>
<feature type="compositionally biased region" description="Basic and acidic residues" evidence="1">
    <location>
        <begin position="80"/>
        <end position="93"/>
    </location>
</feature>
<accession>A0ABP0A6M7</accession>
<sequence length="113" mass="11373">DIINISSLAGELQGLNLGSLLPPKADPAAGGHIPIQRGDQHEGADDPSPGPGVTALGLGCGPPEAERPLPQRAGHRHHPDHLPGRGQGQEHHAGPGQADQEHAAGGAGCVSEE</sequence>
<feature type="region of interest" description="Disordered" evidence="1">
    <location>
        <begin position="16"/>
        <end position="113"/>
    </location>
</feature>
<evidence type="ECO:0000313" key="2">
    <source>
        <dbReference type="EMBL" id="CAK6444072.1"/>
    </source>
</evidence>
<name>A0ABP0A6M7_PIPNA</name>
<organism evidence="2 3">
    <name type="scientific">Pipistrellus nathusii</name>
    <name type="common">Nathusius' pipistrelle</name>
    <dbReference type="NCBI Taxonomy" id="59473"/>
    <lineage>
        <taxon>Eukaryota</taxon>
        <taxon>Metazoa</taxon>
        <taxon>Chordata</taxon>
        <taxon>Craniata</taxon>
        <taxon>Vertebrata</taxon>
        <taxon>Euteleostomi</taxon>
        <taxon>Mammalia</taxon>
        <taxon>Eutheria</taxon>
        <taxon>Laurasiatheria</taxon>
        <taxon>Chiroptera</taxon>
        <taxon>Yangochiroptera</taxon>
        <taxon>Vespertilionidae</taxon>
        <taxon>Pipistrellus</taxon>
    </lineage>
</organism>
<feature type="non-terminal residue" evidence="2">
    <location>
        <position position="1"/>
    </location>
</feature>
<feature type="non-terminal residue" evidence="2">
    <location>
        <position position="113"/>
    </location>
</feature>
<proteinExistence type="predicted"/>
<dbReference type="EMBL" id="OY882861">
    <property type="protein sequence ID" value="CAK6444072.1"/>
    <property type="molecule type" value="Genomic_DNA"/>
</dbReference>
<evidence type="ECO:0000256" key="1">
    <source>
        <dbReference type="SAM" id="MobiDB-lite"/>
    </source>
</evidence>
<protein>
    <submittedName>
        <fullName evidence="2">Uncharacterized protein</fullName>
    </submittedName>
</protein>
<keyword evidence="3" id="KW-1185">Reference proteome</keyword>